<dbReference type="Proteomes" id="UP000181110">
    <property type="component" value="Segment"/>
</dbReference>
<evidence type="ECO:0000256" key="1">
    <source>
        <dbReference type="ARBA" id="ARBA00022518"/>
    </source>
</evidence>
<evidence type="ECO:0000313" key="5">
    <source>
        <dbReference type="Proteomes" id="UP000181110"/>
    </source>
</evidence>
<dbReference type="Pfam" id="PF04948">
    <property type="entry name" value="Pox_A51"/>
    <property type="match status" value="1"/>
</dbReference>
<evidence type="ECO:0000256" key="2">
    <source>
        <dbReference type="ARBA" id="ARBA00034781"/>
    </source>
</evidence>
<dbReference type="InterPro" id="IPR007032">
    <property type="entry name" value="Poxvirus_A51"/>
</dbReference>
<dbReference type="EMBL" id="KM044309">
    <property type="protein sequence ID" value="AIX99297.1"/>
    <property type="molecule type" value="Genomic_DNA"/>
</dbReference>
<evidence type="ECO:0000313" key="4">
    <source>
        <dbReference type="EMBL" id="AIX99297.1"/>
    </source>
</evidence>
<keyword evidence="1" id="KW-0244">Early protein</keyword>
<evidence type="ECO:0000256" key="3">
    <source>
        <dbReference type="ARBA" id="ARBA00034877"/>
    </source>
</evidence>
<protein>
    <recommendedName>
        <fullName evidence="3">Protein OPG181</fullName>
    </recommendedName>
</protein>
<name>A0A0A1CSY5_VACCV</name>
<reference evidence="4 5" key="1">
    <citation type="journal article" date="2015" name="J. Virol.">
        <title>Evolution of and evolutionary relationships between extant vaccinia virus strains.</title>
        <authorList>
            <person name="Qin L."/>
            <person name="Favis N."/>
            <person name="Famulski J."/>
            <person name="Evans D.H."/>
        </authorList>
    </citation>
    <scope>NUCLEOTIDE SEQUENCE [LARGE SCALE GENOMIC DNA]</scope>
    <source>
        <strain evidence="4">Tashkent</strain>
    </source>
</reference>
<sequence length="338" mass="38358">MDGVIVYCLNALVKHGEEINHIKNDFMIKPCCERVCEKVKNVHIDGQSKNNTVIADLPYLDNAVSDVCKSIYIYIYIYIVSRISRFANLIKIDDDDKTPTGVYNYFKPKDVIPVIISIGKDKDVCELLISSDISCACVELNSYHVAILPMDVSFFTKGNASLIILLFDFSIDAAPLLRSVTDNNVIISRHQRLHDELPSSNWFKFYISIKSDYCSILYMVVDGSVMHAIADNRTHAIISKNILDNTTINDECRCCYFEPQIRILDRDEMLNGSSCDMNRHCIMMNLPDVGEFGSSMLGKYEPDMIKIALSVAGNLIRNRDYIPGRRGYSYYVYGIASR</sequence>
<gene>
    <name evidence="4" type="ORF">VAC_TKT3_168</name>
</gene>
<proteinExistence type="inferred from homology"/>
<organism evidence="4 5">
    <name type="scientific">Vaccinia virus</name>
    <name type="common">VACV</name>
    <name type="synonym">Orthopoxvirus vaccinia</name>
    <dbReference type="NCBI Taxonomy" id="10245"/>
    <lineage>
        <taxon>Viruses</taxon>
        <taxon>Varidnaviria</taxon>
        <taxon>Bamfordvirae</taxon>
        <taxon>Nucleocytoviricota</taxon>
        <taxon>Pokkesviricetes</taxon>
        <taxon>Chitovirales</taxon>
        <taxon>Poxviridae</taxon>
        <taxon>Chordopoxvirinae</taxon>
        <taxon>Orthopoxvirus</taxon>
    </lineage>
</organism>
<comment type="similarity">
    <text evidence="2">Belongs to the orthopoxvirus OPG181 family.</text>
</comment>
<accession>A0A0A1CSY5</accession>